<evidence type="ECO:0000256" key="3">
    <source>
        <dbReference type="SAM" id="SignalP"/>
    </source>
</evidence>
<keyword evidence="6" id="KW-1185">Reference proteome</keyword>
<name>A0A839QUC7_9MICO</name>
<dbReference type="InterPro" id="IPR050465">
    <property type="entry name" value="UPF0194_transport"/>
</dbReference>
<evidence type="ECO:0000256" key="2">
    <source>
        <dbReference type="ARBA" id="ARBA00023054"/>
    </source>
</evidence>
<dbReference type="Pfam" id="PF01471">
    <property type="entry name" value="PG_binding_1"/>
    <property type="match status" value="1"/>
</dbReference>
<comment type="subcellular location">
    <subcellularLocation>
        <location evidence="1">Cell envelope</location>
    </subcellularLocation>
</comment>
<evidence type="ECO:0000256" key="1">
    <source>
        <dbReference type="ARBA" id="ARBA00004196"/>
    </source>
</evidence>
<dbReference type="EMBL" id="JACHWP010000001">
    <property type="protein sequence ID" value="MBB3022459.1"/>
    <property type="molecule type" value="Genomic_DNA"/>
</dbReference>
<protein>
    <submittedName>
        <fullName evidence="5">Multidrug efflux pump subunit AcrA (Membrane-fusion protein)</fullName>
    </submittedName>
</protein>
<evidence type="ECO:0000313" key="6">
    <source>
        <dbReference type="Proteomes" id="UP000568050"/>
    </source>
</evidence>
<keyword evidence="2" id="KW-0175">Coiled coil</keyword>
<dbReference type="InterPro" id="IPR036366">
    <property type="entry name" value="PGBDSf"/>
</dbReference>
<organism evidence="5 6">
    <name type="scientific">Helcobacillus massiliensis</name>
    <dbReference type="NCBI Taxonomy" id="521392"/>
    <lineage>
        <taxon>Bacteria</taxon>
        <taxon>Bacillati</taxon>
        <taxon>Actinomycetota</taxon>
        <taxon>Actinomycetes</taxon>
        <taxon>Micrococcales</taxon>
        <taxon>Dermabacteraceae</taxon>
        <taxon>Helcobacillus</taxon>
    </lineage>
</organism>
<reference evidence="5 6" key="1">
    <citation type="submission" date="2020-08" db="EMBL/GenBank/DDBJ databases">
        <title>Sequencing the genomes of 1000 actinobacteria strains.</title>
        <authorList>
            <person name="Klenk H.-P."/>
        </authorList>
    </citation>
    <scope>NUCLEOTIDE SEQUENCE [LARGE SCALE GENOMIC DNA]</scope>
    <source>
        <strain evidence="5 6">DSM 23040</strain>
    </source>
</reference>
<dbReference type="InterPro" id="IPR002477">
    <property type="entry name" value="Peptidoglycan-bd-like"/>
</dbReference>
<dbReference type="Gene3D" id="2.40.420.20">
    <property type="match status" value="1"/>
</dbReference>
<feature type="chain" id="PRO_5038560841" evidence="3">
    <location>
        <begin position="22"/>
        <end position="351"/>
    </location>
</feature>
<dbReference type="GO" id="GO:0030313">
    <property type="term" value="C:cell envelope"/>
    <property type="evidence" value="ECO:0007669"/>
    <property type="project" value="UniProtKB-SubCell"/>
</dbReference>
<keyword evidence="3" id="KW-0732">Signal</keyword>
<proteinExistence type="predicted"/>
<evidence type="ECO:0000313" key="5">
    <source>
        <dbReference type="EMBL" id="MBB3022459.1"/>
    </source>
</evidence>
<accession>A0A839QUC7</accession>
<comment type="caution">
    <text evidence="5">The sequence shown here is derived from an EMBL/GenBank/DDBJ whole genome shotgun (WGS) entry which is preliminary data.</text>
</comment>
<dbReference type="RefSeq" id="WP_183374522.1">
    <property type="nucleotide sequence ID" value="NZ_CBCSFZ010000032.1"/>
</dbReference>
<dbReference type="SUPFAM" id="SSF47090">
    <property type="entry name" value="PGBD-like"/>
    <property type="match status" value="1"/>
</dbReference>
<feature type="signal peptide" evidence="3">
    <location>
        <begin position="1"/>
        <end position="21"/>
    </location>
</feature>
<dbReference type="Proteomes" id="UP000568050">
    <property type="component" value="Unassembled WGS sequence"/>
</dbReference>
<dbReference type="AlphaFoldDB" id="A0A839QUC7"/>
<feature type="domain" description="Peptidoglycan binding-like" evidence="4">
    <location>
        <begin position="122"/>
        <end position="164"/>
    </location>
</feature>
<dbReference type="InterPro" id="IPR036365">
    <property type="entry name" value="PGBD-like_sf"/>
</dbReference>
<dbReference type="PANTHER" id="PTHR32347">
    <property type="entry name" value="EFFLUX SYSTEM COMPONENT YKNX-RELATED"/>
    <property type="match status" value="1"/>
</dbReference>
<sequence>MRKKRIAVISAAGVLAIAAGATGFSLMDGTSAEETTKAVSSSVETATVTKTDLVERVEAKGTLNHGKPATYGTQLTGTLTSVAAPGTRLTIGTEMMRVNERPVFAMRGEVPAWRNFEEGMSNGQDVMQLEQNLKALGYFEDEPDKHFGRGTASAIARWKKDHGFEWSTTLELGRVVFIPSDVQVSSQKARAGDAASTSVLDVTGTSKVVTAEVPPSMRSLLPVGAKADIKLPDGKTTEGVVEAVDPSVEKEDESGQKSVKVPVRLSLTDPAAAEAYADVTVSVVTTRTTAKGVLAVPVRALLAEPGGKYAVEVIKNGEATRVPVEIGAFADDLVEIKGGDVHEGDEVAVGE</sequence>
<evidence type="ECO:0000259" key="4">
    <source>
        <dbReference type="Pfam" id="PF01471"/>
    </source>
</evidence>
<dbReference type="Gene3D" id="1.10.101.10">
    <property type="entry name" value="PGBD-like superfamily/PGBD"/>
    <property type="match status" value="1"/>
</dbReference>
<gene>
    <name evidence="5" type="ORF">FHX50_000707</name>
</gene>